<dbReference type="EMBL" id="AZMM01006788">
    <property type="protein sequence ID" value="ETJ39351.1"/>
    <property type="molecule type" value="Genomic_DNA"/>
</dbReference>
<gene>
    <name evidence="1" type="ORF">Q604_UNBC06788G0001</name>
</gene>
<protein>
    <submittedName>
        <fullName evidence="1">Isoleucine-tRNA ligase</fullName>
    </submittedName>
</protein>
<reference evidence="1" key="1">
    <citation type="submission" date="2013-12" db="EMBL/GenBank/DDBJ databases">
        <title>A Varibaculum cambriense genome reconstructed from a premature infant gut community with otherwise low bacterial novelty that shifts toward anaerobic metabolism during the third week of life.</title>
        <authorList>
            <person name="Brown C.T."/>
            <person name="Sharon I."/>
            <person name="Thomas B.C."/>
            <person name="Castelle C.J."/>
            <person name="Morowitz M.J."/>
            <person name="Banfield J.F."/>
        </authorList>
    </citation>
    <scope>NUCLEOTIDE SEQUENCE</scope>
</reference>
<name>W1YAG6_9ZZZZ</name>
<dbReference type="AlphaFoldDB" id="W1YAG6"/>
<comment type="caution">
    <text evidence="1">The sequence shown here is derived from an EMBL/GenBank/DDBJ whole genome shotgun (WGS) entry which is preliminary data.</text>
</comment>
<sequence length="41" mass="4677">ESFKDYIKTETLAVEIKSVDNASFEKYDLNGHETGINITKK</sequence>
<feature type="non-terminal residue" evidence="1">
    <location>
        <position position="1"/>
    </location>
</feature>
<dbReference type="GO" id="GO:0016874">
    <property type="term" value="F:ligase activity"/>
    <property type="evidence" value="ECO:0007669"/>
    <property type="project" value="UniProtKB-KW"/>
</dbReference>
<accession>W1YAG6</accession>
<proteinExistence type="predicted"/>
<keyword evidence="1" id="KW-0436">Ligase</keyword>
<organism evidence="1">
    <name type="scientific">human gut metagenome</name>
    <dbReference type="NCBI Taxonomy" id="408170"/>
    <lineage>
        <taxon>unclassified sequences</taxon>
        <taxon>metagenomes</taxon>
        <taxon>organismal metagenomes</taxon>
    </lineage>
</organism>
<evidence type="ECO:0000313" key="1">
    <source>
        <dbReference type="EMBL" id="ETJ39351.1"/>
    </source>
</evidence>